<dbReference type="InterPro" id="IPR029058">
    <property type="entry name" value="AB_hydrolase_fold"/>
</dbReference>
<gene>
    <name evidence="2" type="ORF">COW36_19545</name>
</gene>
<dbReference type="InterPro" id="IPR022742">
    <property type="entry name" value="Hydrolase_4"/>
</dbReference>
<dbReference type="Pfam" id="PF12146">
    <property type="entry name" value="Hydrolase_4"/>
    <property type="match status" value="1"/>
</dbReference>
<dbReference type="Gene3D" id="3.40.50.1820">
    <property type="entry name" value="alpha/beta hydrolase"/>
    <property type="match status" value="1"/>
</dbReference>
<evidence type="ECO:0000313" key="3">
    <source>
        <dbReference type="Proteomes" id="UP000231019"/>
    </source>
</evidence>
<organism evidence="2 3">
    <name type="scientific">bacterium (Candidatus Blackallbacteria) CG17_big_fil_post_rev_8_21_14_2_50_48_46</name>
    <dbReference type="NCBI Taxonomy" id="2014261"/>
    <lineage>
        <taxon>Bacteria</taxon>
        <taxon>Candidatus Blackallbacteria</taxon>
    </lineage>
</organism>
<dbReference type="SUPFAM" id="SSF53474">
    <property type="entry name" value="alpha/beta-Hydrolases"/>
    <property type="match status" value="1"/>
</dbReference>
<protein>
    <recommendedName>
        <fullName evidence="1">Serine aminopeptidase S33 domain-containing protein</fullName>
    </recommendedName>
</protein>
<dbReference type="Proteomes" id="UP000231019">
    <property type="component" value="Unassembled WGS sequence"/>
</dbReference>
<name>A0A2M7G092_9BACT</name>
<sequence length="522" mass="56810">MTSLPIFRLNDQALPANIRPLSAKAREQAAFLQDGKDQVIVRAQGKEYLIEGESLNLSALKQGPIPKATLAIEGVEYPATVVFVDNEAQGVSEYFQQAFEAAPVGWGKPSQIAGTLDELADLQGNRDGLWKNETEKSGTAGGFFSQNPLALKAREGLAAKGNLEEQVHRLAQFRLQAESKWGQAVTQLDMTSLKDGELFAVQKSLALTRMERTPAEVTEGFLPASGKVNGQTIADRELFWQRFKPVGEPSGKMVVLFPGFLQTGRNFYEQIERLNREGHDVMVMDQQWAGQTKGGKEGGVDRGYGITRDVAAMAAFAQETLNQEYAQDPERELILMGTSLGGGPGVIAALTLNQNHLLELKGPAMPQGLRAILQGPFLSPTETLNNQLFTQASKLPLANQIPLPATGLPVLTTDPLAAQKIAQGAVMEDLQARLQAMSAVTPDMDAVLKLVAEGKGPKSEIRVIHSQGDPLASAEKAKWLVETLPHAELLLLDRNDHVLEQQAEEQVYAIQSLNQLIQKQDK</sequence>
<dbReference type="EMBL" id="PFFQ01000055">
    <property type="protein sequence ID" value="PIW14847.1"/>
    <property type="molecule type" value="Genomic_DNA"/>
</dbReference>
<proteinExistence type="predicted"/>
<dbReference type="AlphaFoldDB" id="A0A2M7G092"/>
<feature type="domain" description="Serine aminopeptidase S33" evidence="1">
    <location>
        <begin position="252"/>
        <end position="489"/>
    </location>
</feature>
<accession>A0A2M7G092</accession>
<evidence type="ECO:0000313" key="2">
    <source>
        <dbReference type="EMBL" id="PIW14847.1"/>
    </source>
</evidence>
<reference evidence="2 3" key="1">
    <citation type="submission" date="2017-09" db="EMBL/GenBank/DDBJ databases">
        <title>Depth-based differentiation of microbial function through sediment-hosted aquifers and enrichment of novel symbionts in the deep terrestrial subsurface.</title>
        <authorList>
            <person name="Probst A.J."/>
            <person name="Ladd B."/>
            <person name="Jarett J.K."/>
            <person name="Geller-Mcgrath D.E."/>
            <person name="Sieber C.M."/>
            <person name="Emerson J.B."/>
            <person name="Anantharaman K."/>
            <person name="Thomas B.C."/>
            <person name="Malmstrom R."/>
            <person name="Stieglmeier M."/>
            <person name="Klingl A."/>
            <person name="Woyke T."/>
            <person name="Ryan C.M."/>
            <person name="Banfield J.F."/>
        </authorList>
    </citation>
    <scope>NUCLEOTIDE SEQUENCE [LARGE SCALE GENOMIC DNA]</scope>
    <source>
        <strain evidence="2">CG17_big_fil_post_rev_8_21_14_2_50_48_46</strain>
    </source>
</reference>
<evidence type="ECO:0000259" key="1">
    <source>
        <dbReference type="Pfam" id="PF12146"/>
    </source>
</evidence>
<comment type="caution">
    <text evidence="2">The sequence shown here is derived from an EMBL/GenBank/DDBJ whole genome shotgun (WGS) entry which is preliminary data.</text>
</comment>